<accession>A0ABR3EWV6</accession>
<feature type="region of interest" description="Disordered" evidence="1">
    <location>
        <begin position="219"/>
        <end position="247"/>
    </location>
</feature>
<comment type="caution">
    <text evidence="2">The sequence shown here is derived from an EMBL/GenBank/DDBJ whole genome shotgun (WGS) entry which is preliminary data.</text>
</comment>
<evidence type="ECO:0000313" key="3">
    <source>
        <dbReference type="Proteomes" id="UP001465976"/>
    </source>
</evidence>
<dbReference type="Proteomes" id="UP001465976">
    <property type="component" value="Unassembled WGS sequence"/>
</dbReference>
<organism evidence="2 3">
    <name type="scientific">Marasmius crinis-equi</name>
    <dbReference type="NCBI Taxonomy" id="585013"/>
    <lineage>
        <taxon>Eukaryota</taxon>
        <taxon>Fungi</taxon>
        <taxon>Dikarya</taxon>
        <taxon>Basidiomycota</taxon>
        <taxon>Agaricomycotina</taxon>
        <taxon>Agaricomycetes</taxon>
        <taxon>Agaricomycetidae</taxon>
        <taxon>Agaricales</taxon>
        <taxon>Marasmiineae</taxon>
        <taxon>Marasmiaceae</taxon>
        <taxon>Marasmius</taxon>
    </lineage>
</organism>
<dbReference type="EMBL" id="JBAHYK010001594">
    <property type="protein sequence ID" value="KAL0567400.1"/>
    <property type="molecule type" value="Genomic_DNA"/>
</dbReference>
<sequence>MSSSEAHRENLKVPRKSFTMPSPWRRTSIAVDVSVTVLTVLKEAAQGAPYVGLVSALALEILTSAQGAVDNKYAFKGLVVDICSLVYQIDAVCKDLNPENDPEKLSPLLRTHLEGLEKTLTEIKDFAKKRGDRRFWRHYISSKSDLDRIQEFKQRVKQALDVFALQSHIIVRESVARIATRQEFMHEELRGQRRDSAPPIVTQSPHQCRLTPEALTHSPTVLQDNNPFRSAPSTPSHSQPADNPFASLLSSANITGNITYNHVAGNSSVSTNNNHSSISNTGNVYSTNTVNSNNVWHQRW</sequence>
<evidence type="ECO:0000313" key="2">
    <source>
        <dbReference type="EMBL" id="KAL0567400.1"/>
    </source>
</evidence>
<protein>
    <recommendedName>
        <fullName evidence="4">NACHT-NTPase and P-loop NTPases N-terminal domain-containing protein</fullName>
    </recommendedName>
</protein>
<dbReference type="InterPro" id="IPR036537">
    <property type="entry name" value="Adaptor_Cbl_N_dom_sf"/>
</dbReference>
<keyword evidence="3" id="KW-1185">Reference proteome</keyword>
<gene>
    <name evidence="2" type="ORF">V5O48_014592</name>
</gene>
<reference evidence="2 3" key="1">
    <citation type="submission" date="2024-02" db="EMBL/GenBank/DDBJ databases">
        <title>A draft genome for the cacao thread blight pathogen Marasmius crinis-equi.</title>
        <authorList>
            <person name="Cohen S.P."/>
            <person name="Baruah I.K."/>
            <person name="Amoako-Attah I."/>
            <person name="Bukari Y."/>
            <person name="Meinhardt L.W."/>
            <person name="Bailey B.A."/>
        </authorList>
    </citation>
    <scope>NUCLEOTIDE SEQUENCE [LARGE SCALE GENOMIC DNA]</scope>
    <source>
        <strain evidence="2 3">GH-76</strain>
    </source>
</reference>
<dbReference type="Gene3D" id="1.20.930.20">
    <property type="entry name" value="Adaptor protein Cbl, N-terminal domain"/>
    <property type="match status" value="1"/>
</dbReference>
<proteinExistence type="predicted"/>
<dbReference type="CDD" id="cd21037">
    <property type="entry name" value="MLKL_NTD"/>
    <property type="match status" value="1"/>
</dbReference>
<name>A0ABR3EWV6_9AGAR</name>
<dbReference type="InterPro" id="IPR059179">
    <property type="entry name" value="MLKL-like_MCAfunc"/>
</dbReference>
<feature type="compositionally biased region" description="Polar residues" evidence="1">
    <location>
        <begin position="219"/>
        <end position="241"/>
    </location>
</feature>
<evidence type="ECO:0000256" key="1">
    <source>
        <dbReference type="SAM" id="MobiDB-lite"/>
    </source>
</evidence>
<evidence type="ECO:0008006" key="4">
    <source>
        <dbReference type="Google" id="ProtNLM"/>
    </source>
</evidence>